<reference evidence="2" key="1">
    <citation type="journal article" date="2015" name="Nature">
        <title>Complex archaea that bridge the gap between prokaryotes and eukaryotes.</title>
        <authorList>
            <person name="Spang A."/>
            <person name="Saw J.H."/>
            <person name="Jorgensen S.L."/>
            <person name="Zaremba-Niedzwiedzka K."/>
            <person name="Martijn J."/>
            <person name="Lind A.E."/>
            <person name="van Eijk R."/>
            <person name="Schleper C."/>
            <person name="Guy L."/>
            <person name="Ettema T.J."/>
        </authorList>
    </citation>
    <scope>NUCLEOTIDE SEQUENCE</scope>
</reference>
<proteinExistence type="predicted"/>
<sequence length="115" mass="12362">MMNNQGITAEQARMIQMQQANSLGGGLCGSSLFGVLLGGLAAPQTLGFQAQQQAAPQSPFGGVVSQQIAQGSTIPDLLWQYLAPSLPCKPQKKDHDYSENLTKQEEKVPSFEERV</sequence>
<gene>
    <name evidence="2" type="ORF">LCGC14_1727810</name>
</gene>
<dbReference type="AlphaFoldDB" id="A0A0F9JR13"/>
<feature type="region of interest" description="Disordered" evidence="1">
    <location>
        <begin position="90"/>
        <end position="115"/>
    </location>
</feature>
<comment type="caution">
    <text evidence="2">The sequence shown here is derived from an EMBL/GenBank/DDBJ whole genome shotgun (WGS) entry which is preliminary data.</text>
</comment>
<accession>A0A0F9JR13</accession>
<dbReference type="EMBL" id="LAZR01015638">
    <property type="protein sequence ID" value="KKM08051.1"/>
    <property type="molecule type" value="Genomic_DNA"/>
</dbReference>
<feature type="compositionally biased region" description="Basic and acidic residues" evidence="1">
    <location>
        <begin position="91"/>
        <end position="115"/>
    </location>
</feature>
<evidence type="ECO:0000313" key="2">
    <source>
        <dbReference type="EMBL" id="KKM08051.1"/>
    </source>
</evidence>
<protein>
    <submittedName>
        <fullName evidence="2">Uncharacterized protein</fullName>
    </submittedName>
</protein>
<name>A0A0F9JR13_9ZZZZ</name>
<evidence type="ECO:0000256" key="1">
    <source>
        <dbReference type="SAM" id="MobiDB-lite"/>
    </source>
</evidence>
<organism evidence="2">
    <name type="scientific">marine sediment metagenome</name>
    <dbReference type="NCBI Taxonomy" id="412755"/>
    <lineage>
        <taxon>unclassified sequences</taxon>
        <taxon>metagenomes</taxon>
        <taxon>ecological metagenomes</taxon>
    </lineage>
</organism>